<organism evidence="2 3">
    <name type="scientific">Nocardioides cremeus</name>
    <dbReference type="NCBI Taxonomy" id="3058044"/>
    <lineage>
        <taxon>Bacteria</taxon>
        <taxon>Bacillati</taxon>
        <taxon>Actinomycetota</taxon>
        <taxon>Actinomycetes</taxon>
        <taxon>Propionibacteriales</taxon>
        <taxon>Nocardioidaceae</taxon>
        <taxon>Nocardioides</taxon>
    </lineage>
</organism>
<dbReference type="PANTHER" id="PTHR43194:SF2">
    <property type="entry name" value="PEROXISOMAL MEMBRANE PROTEIN LPX1"/>
    <property type="match status" value="1"/>
</dbReference>
<dbReference type="RefSeq" id="WP_302708139.1">
    <property type="nucleotide sequence ID" value="NZ_JAULSC010000009.1"/>
</dbReference>
<dbReference type="Proteomes" id="UP001168363">
    <property type="component" value="Unassembled WGS sequence"/>
</dbReference>
<dbReference type="InterPro" id="IPR029058">
    <property type="entry name" value="AB_hydrolase_fold"/>
</dbReference>
<dbReference type="PANTHER" id="PTHR43194">
    <property type="entry name" value="HYDROLASE ALPHA/BETA FOLD FAMILY"/>
    <property type="match status" value="1"/>
</dbReference>
<keyword evidence="3" id="KW-1185">Reference proteome</keyword>
<dbReference type="Gene3D" id="3.40.50.1820">
    <property type="entry name" value="alpha/beta hydrolase"/>
    <property type="match status" value="1"/>
</dbReference>
<accession>A0ABT8TQL1</accession>
<reference evidence="2" key="1">
    <citation type="submission" date="2023-06" db="EMBL/GenBank/DDBJ databases">
        <title>Genome sequence of Nocardioides sp. SOB44.</title>
        <authorList>
            <person name="Zhang G."/>
        </authorList>
    </citation>
    <scope>NUCLEOTIDE SEQUENCE</scope>
    <source>
        <strain evidence="2">SOB44</strain>
    </source>
</reference>
<dbReference type="EMBL" id="JAULSC010000009">
    <property type="protein sequence ID" value="MDO3396234.1"/>
    <property type="molecule type" value="Genomic_DNA"/>
</dbReference>
<evidence type="ECO:0000313" key="2">
    <source>
        <dbReference type="EMBL" id="MDO3396234.1"/>
    </source>
</evidence>
<dbReference type="InterPro" id="IPR022742">
    <property type="entry name" value="Hydrolase_4"/>
</dbReference>
<dbReference type="InterPro" id="IPR050228">
    <property type="entry name" value="Carboxylesterase_BioH"/>
</dbReference>
<name>A0ABT8TQL1_9ACTN</name>
<proteinExistence type="predicted"/>
<keyword evidence="2" id="KW-0378">Hydrolase</keyword>
<dbReference type="SUPFAM" id="SSF53474">
    <property type="entry name" value="alpha/beta-Hydrolases"/>
    <property type="match status" value="1"/>
</dbReference>
<sequence>MPHSDAVDPAEAVTDVLGEPWLAETIDLGEDHEGPLVATLVSHRSPRPSGRAVLYVHGFADYFFQTGFAQWWLERGYDFYALDLRKYGRSIRPGQTPTYVTDLADYDAELDVAWQRITERDGHEQVVVAAHSTGGLVTSLWLDRRRPAELVGLVLNSPWLDLQGSVLLRTVGTAVIKQLGARQPMREIRRDVSGLYGRSLHRDHGGEWDFDLTWKPLESFAVYVGWLRAVRTGHARLQRGLDVPAPVLVLSSDRSGVPTEMGDEVHSADIVLEVPQIRRWATALGAHVTYVAVPGARHDVVLSRPDARRRAYDEIERWHRAYVGEATPPG</sequence>
<evidence type="ECO:0000259" key="1">
    <source>
        <dbReference type="Pfam" id="PF12146"/>
    </source>
</evidence>
<comment type="caution">
    <text evidence="2">The sequence shown here is derived from an EMBL/GenBank/DDBJ whole genome shotgun (WGS) entry which is preliminary data.</text>
</comment>
<protein>
    <submittedName>
        <fullName evidence="2">Alpha/beta hydrolase</fullName>
    </submittedName>
</protein>
<evidence type="ECO:0000313" key="3">
    <source>
        <dbReference type="Proteomes" id="UP001168363"/>
    </source>
</evidence>
<gene>
    <name evidence="2" type="ORF">QWJ41_10920</name>
</gene>
<dbReference type="GO" id="GO:0016787">
    <property type="term" value="F:hydrolase activity"/>
    <property type="evidence" value="ECO:0007669"/>
    <property type="project" value="UniProtKB-KW"/>
</dbReference>
<dbReference type="Pfam" id="PF12146">
    <property type="entry name" value="Hydrolase_4"/>
    <property type="match status" value="1"/>
</dbReference>
<feature type="domain" description="Serine aminopeptidase S33" evidence="1">
    <location>
        <begin position="51"/>
        <end position="254"/>
    </location>
</feature>